<keyword evidence="6 9" id="KW-1133">Transmembrane helix</keyword>
<dbReference type="InterPro" id="IPR050790">
    <property type="entry name" value="ExbB/TolQ_transport"/>
</dbReference>
<evidence type="ECO:0000313" key="12">
    <source>
        <dbReference type="Proteomes" id="UP000614811"/>
    </source>
</evidence>
<comment type="caution">
    <text evidence="11">The sequence shown here is derived from an EMBL/GenBank/DDBJ whole genome shotgun (WGS) entry which is preliminary data.</text>
</comment>
<evidence type="ECO:0000256" key="3">
    <source>
        <dbReference type="ARBA" id="ARBA00022475"/>
    </source>
</evidence>
<dbReference type="InterPro" id="IPR002898">
    <property type="entry name" value="MotA_ExbB_proton_chnl"/>
</dbReference>
<evidence type="ECO:0000256" key="6">
    <source>
        <dbReference type="ARBA" id="ARBA00022989"/>
    </source>
</evidence>
<dbReference type="AlphaFoldDB" id="A0A918RK85"/>
<keyword evidence="12" id="KW-1185">Reference proteome</keyword>
<protein>
    <submittedName>
        <fullName evidence="11">Biopolymer transporter ExbB</fullName>
    </submittedName>
</protein>
<dbReference type="PANTHER" id="PTHR30625:SF15">
    <property type="entry name" value="BIOPOLYMER TRANSPORT PROTEIN EXBB"/>
    <property type="match status" value="1"/>
</dbReference>
<dbReference type="GO" id="GO:0017038">
    <property type="term" value="P:protein import"/>
    <property type="evidence" value="ECO:0007669"/>
    <property type="project" value="TreeGrafter"/>
</dbReference>
<accession>A0A918RK85</accession>
<dbReference type="PANTHER" id="PTHR30625">
    <property type="entry name" value="PROTEIN TOLQ"/>
    <property type="match status" value="1"/>
</dbReference>
<evidence type="ECO:0000313" key="11">
    <source>
        <dbReference type="EMBL" id="GHA00298.1"/>
    </source>
</evidence>
<comment type="subcellular location">
    <subcellularLocation>
        <location evidence="1">Cell membrane</location>
        <topology evidence="1">Multi-pass membrane protein</topology>
    </subcellularLocation>
    <subcellularLocation>
        <location evidence="8">Membrane</location>
        <topology evidence="8">Multi-pass membrane protein</topology>
    </subcellularLocation>
</comment>
<keyword evidence="3" id="KW-1003">Cell membrane</keyword>
<keyword evidence="5 8" id="KW-0653">Protein transport</keyword>
<evidence type="ECO:0000256" key="4">
    <source>
        <dbReference type="ARBA" id="ARBA00022692"/>
    </source>
</evidence>
<keyword evidence="7 9" id="KW-0472">Membrane</keyword>
<evidence type="ECO:0000259" key="10">
    <source>
        <dbReference type="Pfam" id="PF01618"/>
    </source>
</evidence>
<evidence type="ECO:0000256" key="5">
    <source>
        <dbReference type="ARBA" id="ARBA00022927"/>
    </source>
</evidence>
<name>A0A918RK85_9GAMM</name>
<dbReference type="RefSeq" id="WP_229794107.1">
    <property type="nucleotide sequence ID" value="NZ_BMXA01000001.1"/>
</dbReference>
<dbReference type="EMBL" id="BMXA01000001">
    <property type="protein sequence ID" value="GHA00298.1"/>
    <property type="molecule type" value="Genomic_DNA"/>
</dbReference>
<comment type="similarity">
    <text evidence="8">Belongs to the exbB/tolQ family.</text>
</comment>
<feature type="transmembrane region" description="Helical" evidence="9">
    <location>
        <begin position="156"/>
        <end position="178"/>
    </location>
</feature>
<dbReference type="Proteomes" id="UP000614811">
    <property type="component" value="Unassembled WGS sequence"/>
</dbReference>
<evidence type="ECO:0000256" key="9">
    <source>
        <dbReference type="SAM" id="Phobius"/>
    </source>
</evidence>
<evidence type="ECO:0000256" key="7">
    <source>
        <dbReference type="ARBA" id="ARBA00023136"/>
    </source>
</evidence>
<dbReference type="Pfam" id="PF01618">
    <property type="entry name" value="MotA_ExbB"/>
    <property type="match status" value="1"/>
</dbReference>
<organism evidence="11 12">
    <name type="scientific">Arenicella chitinivorans</name>
    <dbReference type="NCBI Taxonomy" id="1329800"/>
    <lineage>
        <taxon>Bacteria</taxon>
        <taxon>Pseudomonadati</taxon>
        <taxon>Pseudomonadota</taxon>
        <taxon>Gammaproteobacteria</taxon>
        <taxon>Arenicellales</taxon>
        <taxon>Arenicellaceae</taxon>
        <taxon>Arenicella</taxon>
    </lineage>
</organism>
<proteinExistence type="inferred from homology"/>
<keyword evidence="2 8" id="KW-0813">Transport</keyword>
<dbReference type="GO" id="GO:0005886">
    <property type="term" value="C:plasma membrane"/>
    <property type="evidence" value="ECO:0007669"/>
    <property type="project" value="UniProtKB-SubCell"/>
</dbReference>
<keyword evidence="4 9" id="KW-0812">Transmembrane</keyword>
<feature type="domain" description="MotA/TolQ/ExbB proton channel" evidence="10">
    <location>
        <begin position="88"/>
        <end position="194"/>
    </location>
</feature>
<reference evidence="11" key="2">
    <citation type="submission" date="2020-09" db="EMBL/GenBank/DDBJ databases">
        <authorList>
            <person name="Sun Q."/>
            <person name="Kim S."/>
        </authorList>
    </citation>
    <scope>NUCLEOTIDE SEQUENCE</scope>
    <source>
        <strain evidence="11">KCTC 12711</strain>
    </source>
</reference>
<feature type="transmembrane region" description="Helical" evidence="9">
    <location>
        <begin position="12"/>
        <end position="31"/>
    </location>
</feature>
<sequence length="217" mass="23607">MGELFELVIAGGPVVAILLLCSILATAISLLKSWQLWLMRARPHANAERALHHLRQNERNQAALMLNNSQNPRAQLVKQTIGLLDKTSLTIDEVRNESMRIARVSMAKLTSFLRPLEVIAATAPLLGLLGTVLGMIEAFRAMESAGAQVNPAILSGGIWQALLTTAVGLAVAIPTSIVHSWFERRAEREAAAMQDALDQVFTLEAARRDLGESKKIA</sequence>
<feature type="transmembrane region" description="Helical" evidence="9">
    <location>
        <begin position="116"/>
        <end position="136"/>
    </location>
</feature>
<evidence type="ECO:0000256" key="8">
    <source>
        <dbReference type="RuleBase" id="RU004057"/>
    </source>
</evidence>
<gene>
    <name evidence="11" type="ORF">GCM10008090_06270</name>
</gene>
<reference evidence="11" key="1">
    <citation type="journal article" date="2014" name="Int. J. Syst. Evol. Microbiol.">
        <title>Complete genome sequence of Corynebacterium casei LMG S-19264T (=DSM 44701T), isolated from a smear-ripened cheese.</title>
        <authorList>
            <consortium name="US DOE Joint Genome Institute (JGI-PGF)"/>
            <person name="Walter F."/>
            <person name="Albersmeier A."/>
            <person name="Kalinowski J."/>
            <person name="Ruckert C."/>
        </authorList>
    </citation>
    <scope>NUCLEOTIDE SEQUENCE</scope>
    <source>
        <strain evidence="11">KCTC 12711</strain>
    </source>
</reference>
<evidence type="ECO:0000256" key="2">
    <source>
        <dbReference type="ARBA" id="ARBA00022448"/>
    </source>
</evidence>
<evidence type="ECO:0000256" key="1">
    <source>
        <dbReference type="ARBA" id="ARBA00004651"/>
    </source>
</evidence>